<evidence type="ECO:0000313" key="9">
    <source>
        <dbReference type="Proteomes" id="UP000094795"/>
    </source>
</evidence>
<comment type="caution">
    <text evidence="8">The sequence shown here is derived from an EMBL/GenBank/DDBJ whole genome shotgun (WGS) entry which is preliminary data.</text>
</comment>
<protein>
    <recommendedName>
        <fullName evidence="7">Cytochrome c domain-containing protein</fullName>
    </recommendedName>
</protein>
<name>A0A1C1YYU6_9HYPH</name>
<dbReference type="GO" id="GO:0004130">
    <property type="term" value="F:cytochrome-c peroxidase activity"/>
    <property type="evidence" value="ECO:0007669"/>
    <property type="project" value="TreeGrafter"/>
</dbReference>
<dbReference type="PROSITE" id="PS51007">
    <property type="entry name" value="CYTC"/>
    <property type="match status" value="1"/>
</dbReference>
<keyword evidence="5 6" id="KW-0408">Iron</keyword>
<dbReference type="AlphaFoldDB" id="A0A1C1YYU6"/>
<evidence type="ECO:0000313" key="8">
    <source>
        <dbReference type="EMBL" id="OCW58637.1"/>
    </source>
</evidence>
<sequence>MMLRARAYDLLGRVSQSFGRFVRSQPPGFTPAALAIAAIVFVMAPIELWRESQRDVAIGFPADPGERDLLRLHERYARPVEDWPRPVLSRAADFTEFARLDILARPTEGPEALKVALGRRLFADPRLSGSGQIACESCHNRRLGWGDGLPVSFGDGRQTGTRNAPSLFSSGYKTALFWDQRAASLEEQARGPILSPVEMNNHSIDDMVDRVAAERDYREAFAKVEPGEALDADAIFAALAAFQRTLERPTRLDRFIEGRHDALDPEQVWGLHLFRTKARCANCHNGPLLSDGKAHNIGLSFYGRRLSDLGAYEITGDPADAGAFATPSLRHLSRTGPYMHNGLFGNLEGIVRLYEIGGGRTVSAEVAATDPIGRAASTRSELLLPFTLTRDERRALVRFLEAL</sequence>
<evidence type="ECO:0000256" key="2">
    <source>
        <dbReference type="ARBA" id="ARBA00022617"/>
    </source>
</evidence>
<dbReference type="OrthoDB" id="9805202at2"/>
<dbReference type="InterPro" id="IPR004852">
    <property type="entry name" value="Di-haem_cyt_c_peroxidsae"/>
</dbReference>
<dbReference type="InterPro" id="IPR009056">
    <property type="entry name" value="Cyt_c-like_dom"/>
</dbReference>
<dbReference type="SUPFAM" id="SSF46626">
    <property type="entry name" value="Cytochrome c"/>
    <property type="match status" value="2"/>
</dbReference>
<proteinExistence type="predicted"/>
<dbReference type="STRING" id="1480615.AWJ14_05725"/>
<dbReference type="InterPro" id="IPR036909">
    <property type="entry name" value="Cyt_c-like_dom_sf"/>
</dbReference>
<evidence type="ECO:0000256" key="1">
    <source>
        <dbReference type="ARBA" id="ARBA00004196"/>
    </source>
</evidence>
<dbReference type="GO" id="GO:0030313">
    <property type="term" value="C:cell envelope"/>
    <property type="evidence" value="ECO:0007669"/>
    <property type="project" value="UniProtKB-SubCell"/>
</dbReference>
<dbReference type="InterPro" id="IPR051395">
    <property type="entry name" value="Cytochrome_c_Peroxidase/MauG"/>
</dbReference>
<evidence type="ECO:0000256" key="3">
    <source>
        <dbReference type="ARBA" id="ARBA00022723"/>
    </source>
</evidence>
<evidence type="ECO:0000256" key="4">
    <source>
        <dbReference type="ARBA" id="ARBA00023002"/>
    </source>
</evidence>
<dbReference type="RefSeq" id="WP_083220070.1">
    <property type="nucleotide sequence ID" value="NZ_LQZT01000005.1"/>
</dbReference>
<keyword evidence="9" id="KW-1185">Reference proteome</keyword>
<evidence type="ECO:0000256" key="5">
    <source>
        <dbReference type="ARBA" id="ARBA00023004"/>
    </source>
</evidence>
<dbReference type="Proteomes" id="UP000094795">
    <property type="component" value="Unassembled WGS sequence"/>
</dbReference>
<dbReference type="Gene3D" id="1.10.760.10">
    <property type="entry name" value="Cytochrome c-like domain"/>
    <property type="match status" value="2"/>
</dbReference>
<evidence type="ECO:0000259" key="7">
    <source>
        <dbReference type="PROSITE" id="PS51007"/>
    </source>
</evidence>
<dbReference type="PANTHER" id="PTHR30600">
    <property type="entry name" value="CYTOCHROME C PEROXIDASE-RELATED"/>
    <property type="match status" value="1"/>
</dbReference>
<feature type="domain" description="Cytochrome c" evidence="7">
    <location>
        <begin position="265"/>
        <end position="403"/>
    </location>
</feature>
<evidence type="ECO:0000256" key="6">
    <source>
        <dbReference type="PROSITE-ProRule" id="PRU00433"/>
    </source>
</evidence>
<dbReference type="GO" id="GO:0046872">
    <property type="term" value="F:metal ion binding"/>
    <property type="evidence" value="ECO:0007669"/>
    <property type="project" value="UniProtKB-KW"/>
</dbReference>
<dbReference type="GO" id="GO:0020037">
    <property type="term" value="F:heme binding"/>
    <property type="evidence" value="ECO:0007669"/>
    <property type="project" value="InterPro"/>
</dbReference>
<keyword evidence="4" id="KW-0560">Oxidoreductase</keyword>
<comment type="subcellular location">
    <subcellularLocation>
        <location evidence="1">Cell envelope</location>
    </subcellularLocation>
</comment>
<reference evidence="8 9" key="1">
    <citation type="submission" date="2015-12" db="EMBL/GenBank/DDBJ databases">
        <authorList>
            <person name="Shamseldin A."/>
            <person name="Moawad H."/>
            <person name="Abd El-Rahim W.M."/>
            <person name="Sadowsky M.J."/>
        </authorList>
    </citation>
    <scope>NUCLEOTIDE SEQUENCE [LARGE SCALE GENOMIC DNA]</scope>
    <source>
        <strain evidence="8 9">JC234</strain>
    </source>
</reference>
<gene>
    <name evidence="8" type="ORF">AWJ14_05725</name>
</gene>
<dbReference type="GO" id="GO:0009055">
    <property type="term" value="F:electron transfer activity"/>
    <property type="evidence" value="ECO:0007669"/>
    <property type="project" value="InterPro"/>
</dbReference>
<dbReference type="EMBL" id="LQZT01000005">
    <property type="protein sequence ID" value="OCW58637.1"/>
    <property type="molecule type" value="Genomic_DNA"/>
</dbReference>
<organism evidence="8 9">
    <name type="scientific">Hoeflea olei</name>
    <dbReference type="NCBI Taxonomy" id="1480615"/>
    <lineage>
        <taxon>Bacteria</taxon>
        <taxon>Pseudomonadati</taxon>
        <taxon>Pseudomonadota</taxon>
        <taxon>Alphaproteobacteria</taxon>
        <taxon>Hyphomicrobiales</taxon>
        <taxon>Rhizobiaceae</taxon>
        <taxon>Hoeflea</taxon>
    </lineage>
</organism>
<accession>A0A1C1YYU6</accession>
<keyword evidence="3 6" id="KW-0479">Metal-binding</keyword>
<keyword evidence="2 6" id="KW-0349">Heme</keyword>
<dbReference type="Pfam" id="PF03150">
    <property type="entry name" value="CCP_MauG"/>
    <property type="match status" value="1"/>
</dbReference>